<feature type="region of interest" description="Disordered" evidence="3">
    <location>
        <begin position="328"/>
        <end position="372"/>
    </location>
</feature>
<sequence>MKNVNYCWSFVVILFLLFTSCSKDEADVSGPEVQDTFQLQFGTLLNDFESQTRQQISEDPLECRDAEPSYVLVALTDAEGNWVADMDPTGEGATTADFIKVDIVNNGGSWETKYSEMLGLPAGTYQLQYFIVYSDDDQVLWVAPREGGTYASSVGDPLPQEIILEAGTKPYIEVDVLCFIEREEEAYGYIFFDINAIAIENNYCIFVNYCDDQTGREYPANFQVDIWGDAFDGSEVILGGEMNSVSGEGNSFAATVLCVPLPPLEDGEMYYVRVTVLSAGAYTASALDIYEFEITQAMIDAQLGATPRYEHIRINCDDDGSVPVDSDQDGIPDNEDNCPNIANPDQEDEDENGVGDVCETGVDDDGDGVPNDIDECPDTDPGVEVDEVGCESIQVPGRDMVVLNDANIFDARAMEDPDNVQFVKNLINFTTTGIRNSGTTFMFDFGRASSCVFCTGEWSTMRSLVENQGFTISDISSTSGSLTSIPSDVKIIMLVMPNVQYTVAEINTLKQFSSEGGRIIFMGEHDGFYGSGIPIENQFLINMGAILFNSGGALDCIQNGNYPELPASSNRVHPIMEGVNGLTIACASVIEPGEGDFPLFYDSTNTFVLGGVAKIDTAPISELKQVTRTKFRQSNAKLHNASSTTGY</sequence>
<evidence type="ECO:0000256" key="4">
    <source>
        <dbReference type="SAM" id="SignalP"/>
    </source>
</evidence>
<comment type="caution">
    <text evidence="5">The sequence shown here is derived from an EMBL/GenBank/DDBJ whole genome shotgun (WGS) entry which is preliminary data.</text>
</comment>
<organism evidence="5 6">
    <name type="scientific">Gillisia mitskevichiae</name>
    <dbReference type="NCBI Taxonomy" id="270921"/>
    <lineage>
        <taxon>Bacteria</taxon>
        <taxon>Pseudomonadati</taxon>
        <taxon>Bacteroidota</taxon>
        <taxon>Flavobacteriia</taxon>
        <taxon>Flavobacteriales</taxon>
        <taxon>Flavobacteriaceae</taxon>
        <taxon>Gillisia</taxon>
    </lineage>
</organism>
<keyword evidence="1 4" id="KW-0732">Signal</keyword>
<dbReference type="GO" id="GO:0005509">
    <property type="term" value="F:calcium ion binding"/>
    <property type="evidence" value="ECO:0007669"/>
    <property type="project" value="InterPro"/>
</dbReference>
<proteinExistence type="predicted"/>
<evidence type="ECO:0000313" key="5">
    <source>
        <dbReference type="EMBL" id="RKS50656.1"/>
    </source>
</evidence>
<feature type="chain" id="PRO_5019787008" evidence="4">
    <location>
        <begin position="27"/>
        <end position="647"/>
    </location>
</feature>
<dbReference type="PROSITE" id="PS51257">
    <property type="entry name" value="PROKAR_LIPOPROTEIN"/>
    <property type="match status" value="1"/>
</dbReference>
<keyword evidence="2" id="KW-0106">Calcium</keyword>
<protein>
    <submittedName>
        <fullName evidence="5">Thrombospondin type 3 repeat-containing protein</fullName>
    </submittedName>
</protein>
<accession>A0A495PKZ1</accession>
<evidence type="ECO:0000256" key="3">
    <source>
        <dbReference type="SAM" id="MobiDB-lite"/>
    </source>
</evidence>
<dbReference type="OrthoDB" id="9815940at2"/>
<dbReference type="PANTHER" id="PTHR10199:SF100">
    <property type="entry name" value="THROMBOSPONDIN, ISOFORM A"/>
    <property type="match status" value="1"/>
</dbReference>
<dbReference type="InterPro" id="IPR028974">
    <property type="entry name" value="TSP_type-3_rpt"/>
</dbReference>
<dbReference type="AlphaFoldDB" id="A0A495PKZ1"/>
<gene>
    <name evidence="5" type="ORF">BC962_2428</name>
</gene>
<feature type="compositionally biased region" description="Acidic residues" evidence="3">
    <location>
        <begin position="361"/>
        <end position="372"/>
    </location>
</feature>
<evidence type="ECO:0000256" key="1">
    <source>
        <dbReference type="ARBA" id="ARBA00022729"/>
    </source>
</evidence>
<dbReference type="PANTHER" id="PTHR10199">
    <property type="entry name" value="THROMBOSPONDIN"/>
    <property type="match status" value="1"/>
</dbReference>
<dbReference type="InterPro" id="IPR003367">
    <property type="entry name" value="Thrombospondin_3-like_rpt"/>
</dbReference>
<dbReference type="SUPFAM" id="SSF103647">
    <property type="entry name" value="TSP type-3 repeat"/>
    <property type="match status" value="1"/>
</dbReference>
<dbReference type="GO" id="GO:0007155">
    <property type="term" value="P:cell adhesion"/>
    <property type="evidence" value="ECO:0007669"/>
    <property type="project" value="InterPro"/>
</dbReference>
<dbReference type="Pfam" id="PF02412">
    <property type="entry name" value="TSP_3"/>
    <property type="match status" value="2"/>
</dbReference>
<dbReference type="Gene3D" id="4.10.1080.10">
    <property type="entry name" value="TSP type-3 repeat"/>
    <property type="match status" value="1"/>
</dbReference>
<name>A0A495PKZ1_9FLAO</name>
<dbReference type="RefSeq" id="WP_121346252.1">
    <property type="nucleotide sequence ID" value="NZ_RBLG01000003.1"/>
</dbReference>
<feature type="signal peptide" evidence="4">
    <location>
        <begin position="1"/>
        <end position="26"/>
    </location>
</feature>
<reference evidence="5 6" key="1">
    <citation type="submission" date="2018-10" db="EMBL/GenBank/DDBJ databases">
        <title>Genomic Encyclopedia of Archaeal and Bacterial Type Strains, Phase II (KMG-II): from individual species to whole genera.</title>
        <authorList>
            <person name="Goeker M."/>
        </authorList>
    </citation>
    <scope>NUCLEOTIDE SEQUENCE [LARGE SCALE GENOMIC DNA]</scope>
    <source>
        <strain evidence="5 6">DSM 19839</strain>
    </source>
</reference>
<keyword evidence="6" id="KW-1185">Reference proteome</keyword>
<evidence type="ECO:0000313" key="6">
    <source>
        <dbReference type="Proteomes" id="UP000276282"/>
    </source>
</evidence>
<dbReference type="EMBL" id="RBLG01000003">
    <property type="protein sequence ID" value="RKS50656.1"/>
    <property type="molecule type" value="Genomic_DNA"/>
</dbReference>
<dbReference type="Proteomes" id="UP000276282">
    <property type="component" value="Unassembled WGS sequence"/>
</dbReference>
<evidence type="ECO:0000256" key="2">
    <source>
        <dbReference type="ARBA" id="ARBA00022837"/>
    </source>
</evidence>